<name>A0A7R6JWI6_9ACTN</name>
<reference evidence="2" key="1">
    <citation type="submission" date="2016-12" db="EMBL/GenBank/DDBJ databases">
        <title>Gene cluster of aristeromycin and coformycin.</title>
        <authorList>
            <person name="Chen W."/>
            <person name="Xu G."/>
        </authorList>
    </citation>
    <scope>NUCLEOTIDE SEQUENCE</scope>
    <source>
        <strain evidence="2">JCM 5028</strain>
    </source>
</reference>
<sequence>MTPAEAYAILATAGHDLTWREQATAKVPTPDEREALKLSEAAVMPVVHRTTIDRTGNQPTLLETTHLGAETTAPAYPIDARQPTPKRTPRTKTPRWMRPRLGAGLYPSDVDQWSDLKRARCTACKAVRPVCVDKSRLGA</sequence>
<dbReference type="Gene3D" id="3.40.1410.10">
    <property type="entry name" value="Chorismate lyase-like"/>
    <property type="match status" value="1"/>
</dbReference>
<feature type="compositionally biased region" description="Basic residues" evidence="1">
    <location>
        <begin position="87"/>
        <end position="98"/>
    </location>
</feature>
<protein>
    <submittedName>
        <fullName evidence="2">Uncharacterized protein</fullName>
    </submittedName>
</protein>
<dbReference type="InterPro" id="IPR028978">
    <property type="entry name" value="Chorismate_lyase_/UTRA_dom_sf"/>
</dbReference>
<evidence type="ECO:0000313" key="2">
    <source>
        <dbReference type="EMBL" id="AUV64110.1"/>
    </source>
</evidence>
<feature type="region of interest" description="Disordered" evidence="1">
    <location>
        <begin position="68"/>
        <end position="101"/>
    </location>
</feature>
<dbReference type="EMBL" id="KY313600">
    <property type="protein sequence ID" value="AUV64110.1"/>
    <property type="molecule type" value="Genomic_DNA"/>
</dbReference>
<organism evidence="2">
    <name type="scientific">Streptomyces citricolor</name>
    <dbReference type="NCBI Taxonomy" id="212427"/>
    <lineage>
        <taxon>Bacteria</taxon>
        <taxon>Bacillati</taxon>
        <taxon>Actinomycetota</taxon>
        <taxon>Actinomycetes</taxon>
        <taxon>Kitasatosporales</taxon>
        <taxon>Streptomycetaceae</taxon>
        <taxon>Streptomyces</taxon>
    </lineage>
</organism>
<evidence type="ECO:0000256" key="1">
    <source>
        <dbReference type="SAM" id="MobiDB-lite"/>
    </source>
</evidence>
<dbReference type="AlphaFoldDB" id="A0A7R6JWI6"/>
<accession>A0A7R6JWI6</accession>
<proteinExistence type="predicted"/>